<dbReference type="PANTHER" id="PTHR30137">
    <property type="entry name" value="LUCIFERASE-LIKE MONOOXYGENASE"/>
    <property type="match status" value="1"/>
</dbReference>
<keyword evidence="7" id="KW-1185">Reference proteome</keyword>
<dbReference type="RefSeq" id="WP_111489748.1">
    <property type="nucleotide sequence ID" value="NZ_CP031264.1"/>
</dbReference>
<evidence type="ECO:0000313" key="7">
    <source>
        <dbReference type="Proteomes" id="UP000249340"/>
    </source>
</evidence>
<accession>A0A345SU74</accession>
<dbReference type="KEGG" id="stri:C7M71_007320"/>
<dbReference type="GO" id="GO:0016705">
    <property type="term" value="F:oxidoreductase activity, acting on paired donors, with incorporation or reduction of molecular oxygen"/>
    <property type="evidence" value="ECO:0007669"/>
    <property type="project" value="InterPro"/>
</dbReference>
<proteinExistence type="inferred from homology"/>
<evidence type="ECO:0000256" key="1">
    <source>
        <dbReference type="ARBA" id="ARBA00010426"/>
    </source>
</evidence>
<dbReference type="EMBL" id="CP031264">
    <property type="protein sequence ID" value="AXI77279.1"/>
    <property type="molecule type" value="Genomic_DNA"/>
</dbReference>
<organism evidence="6 7">
    <name type="scientific">Peterkaempfera bronchialis</name>
    <dbReference type="NCBI Taxonomy" id="2126346"/>
    <lineage>
        <taxon>Bacteria</taxon>
        <taxon>Bacillati</taxon>
        <taxon>Actinomycetota</taxon>
        <taxon>Actinomycetes</taxon>
        <taxon>Kitasatosporales</taxon>
        <taxon>Streptomycetaceae</taxon>
        <taxon>Peterkaempfera</taxon>
    </lineage>
</organism>
<dbReference type="InterPro" id="IPR036661">
    <property type="entry name" value="Luciferase-like_sf"/>
</dbReference>
<protein>
    <submittedName>
        <fullName evidence="6">Flavin-dependent oxidoreductase</fullName>
    </submittedName>
</protein>
<dbReference type="Gene3D" id="3.20.20.30">
    <property type="entry name" value="Luciferase-like domain"/>
    <property type="match status" value="1"/>
</dbReference>
<feature type="domain" description="Luciferase-like" evidence="5">
    <location>
        <begin position="9"/>
        <end position="312"/>
    </location>
</feature>
<dbReference type="Proteomes" id="UP000249340">
    <property type="component" value="Chromosome"/>
</dbReference>
<evidence type="ECO:0000256" key="4">
    <source>
        <dbReference type="ARBA" id="ARBA00023033"/>
    </source>
</evidence>
<dbReference type="SUPFAM" id="SSF51679">
    <property type="entry name" value="Bacterial luciferase-like"/>
    <property type="match status" value="1"/>
</dbReference>
<comment type="similarity">
    <text evidence="1">Belongs to the bacterial luciferase oxidoreductase family.</text>
</comment>
<dbReference type="GO" id="GO:0005829">
    <property type="term" value="C:cytosol"/>
    <property type="evidence" value="ECO:0007669"/>
    <property type="project" value="TreeGrafter"/>
</dbReference>
<evidence type="ECO:0000313" key="6">
    <source>
        <dbReference type="EMBL" id="AXI77279.1"/>
    </source>
</evidence>
<evidence type="ECO:0000256" key="3">
    <source>
        <dbReference type="ARBA" id="ARBA00023002"/>
    </source>
</evidence>
<name>A0A345SU74_9ACTN</name>
<dbReference type="GO" id="GO:0004497">
    <property type="term" value="F:monooxygenase activity"/>
    <property type="evidence" value="ECO:0007669"/>
    <property type="project" value="UniProtKB-KW"/>
</dbReference>
<dbReference type="AlphaFoldDB" id="A0A345SU74"/>
<keyword evidence="2" id="KW-0285">Flavoprotein</keyword>
<keyword evidence="3" id="KW-0560">Oxidoreductase</keyword>
<dbReference type="InterPro" id="IPR050766">
    <property type="entry name" value="Bact_Lucif_Oxidored"/>
</dbReference>
<keyword evidence="4" id="KW-0503">Monooxygenase</keyword>
<dbReference type="InterPro" id="IPR011251">
    <property type="entry name" value="Luciferase-like_dom"/>
</dbReference>
<evidence type="ECO:0000256" key="2">
    <source>
        <dbReference type="ARBA" id="ARBA00022630"/>
    </source>
</evidence>
<dbReference type="Pfam" id="PF00296">
    <property type="entry name" value="Bac_luciferase"/>
    <property type="match status" value="1"/>
</dbReference>
<evidence type="ECO:0000259" key="5">
    <source>
        <dbReference type="Pfam" id="PF00296"/>
    </source>
</evidence>
<reference evidence="7" key="1">
    <citation type="submission" date="2018-07" db="EMBL/GenBank/DDBJ databases">
        <title>Streptacidiphilus bronchialis DSM 106435 chromosome.</title>
        <authorList>
            <person name="Batra D."/>
            <person name="Gulvik C.A."/>
        </authorList>
    </citation>
    <scope>NUCLEOTIDE SEQUENCE [LARGE SCALE GENOMIC DNA]</scope>
    <source>
        <strain evidence="7">DSM 106435</strain>
    </source>
</reference>
<gene>
    <name evidence="6" type="ORF">C7M71_007320</name>
</gene>
<sequence>MSRPHIGFGAFISPLHPPGENPTLQLWRDLELVEWLDELGLDEAWIGEHHSGGWGTIGSPEIFLAAAAERTRQIRLGTGVTSLPYHHPFMVASRIVQLDHQTRGRVMLGVGAGSAPGDAHMLGIDPGEQRRMTAESLEAVLELLAGRGPVTRRTDWFTLRDARLQHRPFRPGGIEVAISSAASPQSMQLAGRHGLSPLSFASPRPGGTAPDLARQWEYAEEAAAAAGRTVRRADWRLVVNVYVGESRRQAMEELREGAAAWMRGYFGDIVGLPVDALGIEPGGEIEALVESGAAIVGSPDEVADGIEQLHKSSGGFGKLLVTGADWASRENTKRSFERLARFVVPQFNGSLEGFETSREWVRENRTEFVTQAIGAFQRAFTDSGAAAPKLPLPVPATPEETS</sequence>
<dbReference type="OrthoDB" id="7903015at2"/>
<dbReference type="PANTHER" id="PTHR30137:SF16">
    <property type="entry name" value="BLL0895 PROTEIN"/>
    <property type="match status" value="1"/>
</dbReference>